<proteinExistence type="predicted"/>
<dbReference type="InterPro" id="IPR010666">
    <property type="entry name" value="Znf_GRF"/>
</dbReference>
<feature type="region of interest" description="Disordered" evidence="6">
    <location>
        <begin position="44"/>
        <end position="72"/>
    </location>
</feature>
<keyword evidence="2 4" id="KW-0863">Zinc-finger</keyword>
<dbReference type="PANTHER" id="PTHR45023">
    <property type="match status" value="1"/>
</dbReference>
<dbReference type="Gramene" id="Bo1g030690.1">
    <property type="protein sequence ID" value="Bo1g030690.1"/>
    <property type="gene ID" value="Bo1g030690"/>
</dbReference>
<reference evidence="8" key="2">
    <citation type="submission" date="2015-03" db="UniProtKB">
        <authorList>
            <consortium name="EnsemblPlants"/>
        </authorList>
    </citation>
    <scope>IDENTIFICATION</scope>
</reference>
<evidence type="ECO:0000256" key="1">
    <source>
        <dbReference type="ARBA" id="ARBA00022723"/>
    </source>
</evidence>
<dbReference type="PROSITE" id="PS51999">
    <property type="entry name" value="ZF_GRF"/>
    <property type="match status" value="1"/>
</dbReference>
<feature type="domain" description="GRF-type" evidence="7">
    <location>
        <begin position="337"/>
        <end position="378"/>
    </location>
</feature>
<dbReference type="HOGENOM" id="CLU_012390_9_0_1"/>
<feature type="region of interest" description="Disordered" evidence="6">
    <location>
        <begin position="173"/>
        <end position="213"/>
    </location>
</feature>
<dbReference type="Proteomes" id="UP000032141">
    <property type="component" value="Chromosome C1"/>
</dbReference>
<evidence type="ECO:0000256" key="4">
    <source>
        <dbReference type="PROSITE-ProRule" id="PRU01343"/>
    </source>
</evidence>
<feature type="compositionally biased region" description="Basic and acidic residues" evidence="6">
    <location>
        <begin position="63"/>
        <end position="72"/>
    </location>
</feature>
<evidence type="ECO:0000313" key="9">
    <source>
        <dbReference type="Proteomes" id="UP000032141"/>
    </source>
</evidence>
<accession>A0A0D3A5A5</accession>
<evidence type="ECO:0000256" key="2">
    <source>
        <dbReference type="ARBA" id="ARBA00022771"/>
    </source>
</evidence>
<keyword evidence="3" id="KW-0862">Zinc</keyword>
<dbReference type="Pfam" id="PF06839">
    <property type="entry name" value="Zn_ribbon_GRF"/>
    <property type="match status" value="1"/>
</dbReference>
<evidence type="ECO:0000256" key="6">
    <source>
        <dbReference type="SAM" id="MobiDB-lite"/>
    </source>
</evidence>
<evidence type="ECO:0000256" key="5">
    <source>
        <dbReference type="SAM" id="Coils"/>
    </source>
</evidence>
<feature type="coiled-coil region" evidence="5">
    <location>
        <begin position="393"/>
        <end position="420"/>
    </location>
</feature>
<dbReference type="GO" id="GO:0008270">
    <property type="term" value="F:zinc ion binding"/>
    <property type="evidence" value="ECO:0007669"/>
    <property type="project" value="UniProtKB-KW"/>
</dbReference>
<evidence type="ECO:0000256" key="3">
    <source>
        <dbReference type="ARBA" id="ARBA00022833"/>
    </source>
</evidence>
<evidence type="ECO:0000313" key="8">
    <source>
        <dbReference type="EnsemblPlants" id="Bo1g030690.1"/>
    </source>
</evidence>
<feature type="compositionally biased region" description="Polar residues" evidence="6">
    <location>
        <begin position="186"/>
        <end position="196"/>
    </location>
</feature>
<name>A0A0D3A5A5_BRAOL</name>
<keyword evidence="1" id="KW-0479">Metal-binding</keyword>
<keyword evidence="5" id="KW-0175">Coiled coil</keyword>
<feature type="compositionally biased region" description="Basic and acidic residues" evidence="6">
    <location>
        <begin position="197"/>
        <end position="207"/>
    </location>
</feature>
<sequence>MDSRNPYSQSSSYVGLFNSQQESVLHENFPYECFPSSVNIGASDIPPFSSQQSDAPTLPEDTPVERRERRKWTPTDDELLIREYYAASAHATEDGEMREHIHYKQRWHKINDLTNKFCGAFAAAERQNSSGQNENDVLKVAHEIFYSDYNMKFTLEHPWCVLRYEQKWLNLNTPKATGSSKRKTGETGSQSSSTNVYDHEIRPEGVKAAKSRRNNAQGKALAEYKSIWEIKKEDLAMKEKLSNLAILDTLLAKKEPLSEAEEVVKNKLLTELRNTWDKIIVIQPSESEQYGGNTWDSSYNETEDLIRQDQAEIIYNNAEPVQYPPQPEVEFGIPKTCYCGGQPLLATSYTRNNPGRRYYTCENVDDGECHVWKWWDVAVMEEMRAMDTDYLQLAEKETQLNQVKDLQNDTEQKLLKLEKIVCELAKKKSRFTNGFELVVGVMVIVLVLIGEEFTDISRLKGSNDERRGVIQELSSASSFAHIFSGCLYDIFHPLDTG</sequence>
<organism evidence="8 9">
    <name type="scientific">Brassica oleracea var. oleracea</name>
    <dbReference type="NCBI Taxonomy" id="109376"/>
    <lineage>
        <taxon>Eukaryota</taxon>
        <taxon>Viridiplantae</taxon>
        <taxon>Streptophyta</taxon>
        <taxon>Embryophyta</taxon>
        <taxon>Tracheophyta</taxon>
        <taxon>Spermatophyta</taxon>
        <taxon>Magnoliopsida</taxon>
        <taxon>eudicotyledons</taxon>
        <taxon>Gunneridae</taxon>
        <taxon>Pentapetalae</taxon>
        <taxon>rosids</taxon>
        <taxon>malvids</taxon>
        <taxon>Brassicales</taxon>
        <taxon>Brassicaceae</taxon>
        <taxon>Brassiceae</taxon>
        <taxon>Brassica</taxon>
    </lineage>
</organism>
<dbReference type="PANTHER" id="PTHR45023:SF4">
    <property type="entry name" value="GLYCINE-RICH PROTEIN-RELATED"/>
    <property type="match status" value="1"/>
</dbReference>
<reference evidence="8 9" key="1">
    <citation type="journal article" date="2014" name="Genome Biol.">
        <title>Transcriptome and methylome profiling reveals relics of genome dominance in the mesopolyploid Brassica oleracea.</title>
        <authorList>
            <person name="Parkin I.A."/>
            <person name="Koh C."/>
            <person name="Tang H."/>
            <person name="Robinson S.J."/>
            <person name="Kagale S."/>
            <person name="Clarke W.E."/>
            <person name="Town C.D."/>
            <person name="Nixon J."/>
            <person name="Krishnakumar V."/>
            <person name="Bidwell S.L."/>
            <person name="Denoeud F."/>
            <person name="Belcram H."/>
            <person name="Links M.G."/>
            <person name="Just J."/>
            <person name="Clarke C."/>
            <person name="Bender T."/>
            <person name="Huebert T."/>
            <person name="Mason A.S."/>
            <person name="Pires J.C."/>
            <person name="Barker G."/>
            <person name="Moore J."/>
            <person name="Walley P.G."/>
            <person name="Manoli S."/>
            <person name="Batley J."/>
            <person name="Edwards D."/>
            <person name="Nelson M.N."/>
            <person name="Wang X."/>
            <person name="Paterson A.H."/>
            <person name="King G."/>
            <person name="Bancroft I."/>
            <person name="Chalhoub B."/>
            <person name="Sharpe A.G."/>
        </authorList>
    </citation>
    <scope>NUCLEOTIDE SEQUENCE</scope>
    <source>
        <strain evidence="8 9">cv. TO1000</strain>
    </source>
</reference>
<evidence type="ECO:0000259" key="7">
    <source>
        <dbReference type="PROSITE" id="PS51999"/>
    </source>
</evidence>
<protein>
    <recommendedName>
        <fullName evidence="7">GRF-type domain-containing protein</fullName>
    </recommendedName>
</protein>
<keyword evidence="9" id="KW-1185">Reference proteome</keyword>
<dbReference type="AlphaFoldDB" id="A0A0D3A5A5"/>
<dbReference type="EnsemblPlants" id="Bo1g030690.1">
    <property type="protein sequence ID" value="Bo1g030690.1"/>
    <property type="gene ID" value="Bo1g030690"/>
</dbReference>